<keyword evidence="1 3" id="KW-0732">Signal</keyword>
<evidence type="ECO:0000256" key="2">
    <source>
        <dbReference type="SAM" id="MobiDB-lite"/>
    </source>
</evidence>
<dbReference type="InterPro" id="IPR018466">
    <property type="entry name" value="Kre9/Knh1-like_N"/>
</dbReference>
<evidence type="ECO:0000256" key="3">
    <source>
        <dbReference type="SAM" id="SignalP"/>
    </source>
</evidence>
<dbReference type="AlphaFoldDB" id="A0A4S4N5G0"/>
<organism evidence="5 6">
    <name type="scientific">Antrodiella citrinella</name>
    <dbReference type="NCBI Taxonomy" id="2447956"/>
    <lineage>
        <taxon>Eukaryota</taxon>
        <taxon>Fungi</taxon>
        <taxon>Dikarya</taxon>
        <taxon>Basidiomycota</taxon>
        <taxon>Agaricomycotina</taxon>
        <taxon>Agaricomycetes</taxon>
        <taxon>Polyporales</taxon>
        <taxon>Steccherinaceae</taxon>
        <taxon>Antrodiella</taxon>
    </lineage>
</organism>
<evidence type="ECO:0000313" key="6">
    <source>
        <dbReference type="Proteomes" id="UP000308730"/>
    </source>
</evidence>
<dbReference type="OrthoDB" id="5420143at2759"/>
<evidence type="ECO:0000259" key="4">
    <source>
        <dbReference type="Pfam" id="PF10342"/>
    </source>
</evidence>
<reference evidence="5 6" key="1">
    <citation type="submission" date="2019-02" db="EMBL/GenBank/DDBJ databases">
        <title>Genome sequencing of the rare red list fungi Antrodiella citrinella (Flaviporus citrinellus).</title>
        <authorList>
            <person name="Buettner E."/>
            <person name="Kellner H."/>
        </authorList>
    </citation>
    <scope>NUCLEOTIDE SEQUENCE [LARGE SCALE GENOMIC DNA]</scope>
    <source>
        <strain evidence="5 6">DSM 108506</strain>
    </source>
</reference>
<proteinExistence type="predicted"/>
<feature type="domain" description="Yeast cell wall synthesis Kre9/Knh1-like N-terminal" evidence="4">
    <location>
        <begin position="28"/>
        <end position="109"/>
    </location>
</feature>
<accession>A0A4S4N5G0</accession>
<gene>
    <name evidence="5" type="ORF">EUX98_g1023</name>
</gene>
<name>A0A4S4N5G0_9APHY</name>
<feature type="region of interest" description="Disordered" evidence="2">
    <location>
        <begin position="121"/>
        <end position="184"/>
    </location>
</feature>
<sequence length="214" mass="21049">MLALYSAVALLASYASATIVISTPTNANSSEPLTVTWTSSSGDPSSFSLELSNPQLFNQQFAVGNNLGTSVGTFTFQMPTVPADNRYVLQAVNISNDGQVFGESGTFAIAVVATTSASATSTIGSSGSASSPSVTAPSTSGASTTPFGSTVSASSTSGTSNTQSGQSSGSSSSSSTPTPFNGSGTGSDATNLNFGWMSLALTGAAAVFGGLLAL</sequence>
<dbReference type="EMBL" id="SGPM01000010">
    <property type="protein sequence ID" value="THH33168.1"/>
    <property type="molecule type" value="Genomic_DNA"/>
</dbReference>
<feature type="compositionally biased region" description="Low complexity" evidence="2">
    <location>
        <begin position="121"/>
        <end position="182"/>
    </location>
</feature>
<protein>
    <recommendedName>
        <fullName evidence="4">Yeast cell wall synthesis Kre9/Knh1-like N-terminal domain-containing protein</fullName>
    </recommendedName>
</protein>
<keyword evidence="6" id="KW-1185">Reference proteome</keyword>
<evidence type="ECO:0000313" key="5">
    <source>
        <dbReference type="EMBL" id="THH33168.1"/>
    </source>
</evidence>
<comment type="caution">
    <text evidence="5">The sequence shown here is derived from an EMBL/GenBank/DDBJ whole genome shotgun (WGS) entry which is preliminary data.</text>
</comment>
<feature type="chain" id="PRO_5020765192" description="Yeast cell wall synthesis Kre9/Knh1-like N-terminal domain-containing protein" evidence="3">
    <location>
        <begin position="18"/>
        <end position="214"/>
    </location>
</feature>
<feature type="signal peptide" evidence="3">
    <location>
        <begin position="1"/>
        <end position="17"/>
    </location>
</feature>
<dbReference type="Pfam" id="PF10342">
    <property type="entry name" value="Kre9_KNH"/>
    <property type="match status" value="1"/>
</dbReference>
<dbReference type="Proteomes" id="UP000308730">
    <property type="component" value="Unassembled WGS sequence"/>
</dbReference>
<evidence type="ECO:0000256" key="1">
    <source>
        <dbReference type="ARBA" id="ARBA00022729"/>
    </source>
</evidence>